<dbReference type="Proteomes" id="UP000297638">
    <property type="component" value="Unassembled WGS sequence"/>
</dbReference>
<dbReference type="PANTHER" id="PTHR12110:SF52">
    <property type="entry name" value="XYLOSE ISOMERASE"/>
    <property type="match status" value="1"/>
</dbReference>
<proteinExistence type="predicted"/>
<dbReference type="InterPro" id="IPR036237">
    <property type="entry name" value="Xyl_isomerase-like_sf"/>
</dbReference>
<dbReference type="SUPFAM" id="SSF51658">
    <property type="entry name" value="Xylose isomerase-like"/>
    <property type="match status" value="1"/>
</dbReference>
<dbReference type="Gene3D" id="3.20.20.150">
    <property type="entry name" value="Divalent-metal-dependent TIM barrel enzymes"/>
    <property type="match status" value="1"/>
</dbReference>
<reference evidence="3 4" key="1">
    <citation type="submission" date="2019-03" db="EMBL/GenBank/DDBJ databases">
        <title>Glutamicibacter sp. LJH19 genome.</title>
        <authorList>
            <person name="Sinai Borker S."/>
            <person name="Kumar R."/>
        </authorList>
    </citation>
    <scope>NUCLEOTIDE SEQUENCE [LARGE SCALE GENOMIC DNA]</scope>
    <source>
        <strain evidence="3 4">LJH19</strain>
    </source>
</reference>
<sequence>MTFELSLNTGTTPNLSLHEAAEAAAQAGLSHIGPWRHLLAEAGGAGPAAQIIAGAGLKASTLCRGGFLTAPSAEAQAAALASNRQAIEEAAVIGANELIMVVGGLPSAAHILGGTGDPADKNIVAARDRVARGLEELVPIALEHGVRLVLEPLHPMYAADRAVLSTLGQALDLASPYPTKAVGVVVDTFHVFWDPQLQQQIQRAGLEHRLASYQICDFNLPIASNALQSRGMMGDGHIDFSAISRWVSQAGYRGPVEVEIFNDEINQQDAALTLATMSQRYETLVLPHLEQAAGVQPASALN</sequence>
<dbReference type="InterPro" id="IPR013022">
    <property type="entry name" value="Xyl_isomerase-like_TIM-brl"/>
</dbReference>
<dbReference type="AlphaFoldDB" id="A0A4Y8TXC3"/>
<evidence type="ECO:0000313" key="4">
    <source>
        <dbReference type="Proteomes" id="UP000297638"/>
    </source>
</evidence>
<dbReference type="InterPro" id="IPR050312">
    <property type="entry name" value="IolE/XylAMocC-like"/>
</dbReference>
<dbReference type="RefSeq" id="WP_134779446.1">
    <property type="nucleotide sequence ID" value="NZ_SPDS01000001.1"/>
</dbReference>
<dbReference type="PANTHER" id="PTHR12110">
    <property type="entry name" value="HYDROXYPYRUVATE ISOMERASE"/>
    <property type="match status" value="1"/>
</dbReference>
<dbReference type="Pfam" id="PF01261">
    <property type="entry name" value="AP_endonuc_2"/>
    <property type="match status" value="1"/>
</dbReference>
<accession>A0A4Y8TXC3</accession>
<keyword evidence="3" id="KW-0413">Isomerase</keyword>
<gene>
    <name evidence="3" type="ORF">EXY26_03760</name>
</gene>
<evidence type="ECO:0000259" key="2">
    <source>
        <dbReference type="Pfam" id="PF01261"/>
    </source>
</evidence>
<protein>
    <submittedName>
        <fullName evidence="3">Sugar phosphate isomerase/epimerase</fullName>
    </submittedName>
</protein>
<dbReference type="GO" id="GO:0016853">
    <property type="term" value="F:isomerase activity"/>
    <property type="evidence" value="ECO:0007669"/>
    <property type="project" value="UniProtKB-KW"/>
</dbReference>
<feature type="domain" description="Xylose isomerase-like TIM barrel" evidence="2">
    <location>
        <begin position="23"/>
        <end position="269"/>
    </location>
</feature>
<keyword evidence="1" id="KW-0119">Carbohydrate metabolism</keyword>
<comment type="caution">
    <text evidence="3">The sequence shown here is derived from an EMBL/GenBank/DDBJ whole genome shotgun (WGS) entry which is preliminary data.</text>
</comment>
<evidence type="ECO:0000256" key="1">
    <source>
        <dbReference type="ARBA" id="ARBA00023277"/>
    </source>
</evidence>
<evidence type="ECO:0000313" key="3">
    <source>
        <dbReference type="EMBL" id="TFH56184.1"/>
    </source>
</evidence>
<organism evidence="3 4">
    <name type="scientific">Glutamicibacter arilaitensis</name>
    <dbReference type="NCBI Taxonomy" id="256701"/>
    <lineage>
        <taxon>Bacteria</taxon>
        <taxon>Bacillati</taxon>
        <taxon>Actinomycetota</taxon>
        <taxon>Actinomycetes</taxon>
        <taxon>Micrococcales</taxon>
        <taxon>Micrococcaceae</taxon>
        <taxon>Glutamicibacter</taxon>
    </lineage>
</organism>
<name>A0A4Y8TXC3_9MICC</name>
<dbReference type="EMBL" id="SPDS01000001">
    <property type="protein sequence ID" value="TFH56184.1"/>
    <property type="molecule type" value="Genomic_DNA"/>
</dbReference>